<comment type="caution">
    <text evidence="3">The sequence shown here is derived from an EMBL/GenBank/DDBJ whole genome shotgun (WGS) entry which is preliminary data.</text>
</comment>
<evidence type="ECO:0000256" key="1">
    <source>
        <dbReference type="SAM" id="MobiDB-lite"/>
    </source>
</evidence>
<dbReference type="EMBL" id="CAJNON010000712">
    <property type="protein sequence ID" value="CAF1360917.1"/>
    <property type="molecule type" value="Genomic_DNA"/>
</dbReference>
<dbReference type="Proteomes" id="UP000663891">
    <property type="component" value="Unassembled WGS sequence"/>
</dbReference>
<name>A0A818N1A4_9BILA</name>
<dbReference type="OrthoDB" id="10030473at2759"/>
<organism evidence="3 4">
    <name type="scientific">Adineta steineri</name>
    <dbReference type="NCBI Taxonomy" id="433720"/>
    <lineage>
        <taxon>Eukaryota</taxon>
        <taxon>Metazoa</taxon>
        <taxon>Spiralia</taxon>
        <taxon>Gnathifera</taxon>
        <taxon>Rotifera</taxon>
        <taxon>Eurotatoria</taxon>
        <taxon>Bdelloidea</taxon>
        <taxon>Adinetida</taxon>
        <taxon>Adinetidae</taxon>
        <taxon>Adineta</taxon>
    </lineage>
</organism>
<feature type="region of interest" description="Disordered" evidence="1">
    <location>
        <begin position="316"/>
        <end position="368"/>
    </location>
</feature>
<dbReference type="Proteomes" id="UP000663881">
    <property type="component" value="Unassembled WGS sequence"/>
</dbReference>
<proteinExistence type="predicted"/>
<dbReference type="AlphaFoldDB" id="A0A818N1A4"/>
<evidence type="ECO:0000313" key="2">
    <source>
        <dbReference type="EMBL" id="CAF1360917.1"/>
    </source>
</evidence>
<evidence type="ECO:0000313" key="4">
    <source>
        <dbReference type="Proteomes" id="UP000663881"/>
    </source>
</evidence>
<dbReference type="EMBL" id="CAJOAY010000239">
    <property type="protein sequence ID" value="CAF3598696.1"/>
    <property type="molecule type" value="Genomic_DNA"/>
</dbReference>
<sequence>MALQPQDDRMDLHNPNVFETSQYSQNITQDPRTHFSFITEIHDVDPPIQIPILLNNDQETSIKESNGVDEIFLLTPDIEARLDEGINNGEFDTDDMPFSSSMPWILEELVRFDLENIDQSIQDRIMAVESQPPTDIRRRYESDGKRQIEKSRSKPMTIKLPNLNTCQLNAQQSFWLQLTLITGTENPTGKAYTHVDKLEYHADDLPECGHGPVRIPLTPTDIQQGTKQLARISIIKKKLDAYTFELKPFNPTSTDNPTETYENTNAKSTVAKAKCFRETYHLKFSRIACQLLIKQDSTWHTTNIFCQTDIMEEKEKQINSKKASKRAVPSSDSDDEDEYQPDHRTSTKKRKQSSTSMNKLPVTRVKKL</sequence>
<gene>
    <name evidence="3" type="ORF">OKA104_LOCUS6498</name>
    <name evidence="2" type="ORF">VCS650_LOCUS34306</name>
</gene>
<accession>A0A818N1A4</accession>
<evidence type="ECO:0000313" key="3">
    <source>
        <dbReference type="EMBL" id="CAF3598696.1"/>
    </source>
</evidence>
<protein>
    <submittedName>
        <fullName evidence="3">Uncharacterized protein</fullName>
    </submittedName>
</protein>
<reference evidence="3" key="1">
    <citation type="submission" date="2021-02" db="EMBL/GenBank/DDBJ databases">
        <authorList>
            <person name="Nowell W R."/>
        </authorList>
    </citation>
    <scope>NUCLEOTIDE SEQUENCE</scope>
</reference>